<comment type="catalytic activity">
    <reaction evidence="1">
        <text>ATP + protein L-histidine = ADP + protein N-phospho-L-histidine.</text>
        <dbReference type="EC" id="2.7.13.3"/>
    </reaction>
</comment>
<evidence type="ECO:0000256" key="6">
    <source>
        <dbReference type="ARBA" id="ARBA00022840"/>
    </source>
</evidence>
<dbReference type="PANTHER" id="PTHR44936">
    <property type="entry name" value="SENSOR PROTEIN CREC"/>
    <property type="match status" value="1"/>
</dbReference>
<keyword evidence="4" id="KW-0547">Nucleotide-binding</keyword>
<keyword evidence="6" id="KW-0067">ATP-binding</keyword>
<dbReference type="InterPro" id="IPR003594">
    <property type="entry name" value="HATPase_dom"/>
</dbReference>
<evidence type="ECO:0000256" key="2">
    <source>
        <dbReference type="ARBA" id="ARBA00012438"/>
    </source>
</evidence>
<dbReference type="RefSeq" id="WP_073901605.1">
    <property type="nucleotide sequence ID" value="NZ_JAAFDB010000022.1"/>
</dbReference>
<dbReference type="GO" id="GO:0005524">
    <property type="term" value="F:ATP binding"/>
    <property type="evidence" value="ECO:0007669"/>
    <property type="project" value="UniProtKB-KW"/>
</dbReference>
<dbReference type="GO" id="GO:0004673">
    <property type="term" value="F:protein histidine kinase activity"/>
    <property type="evidence" value="ECO:0007669"/>
    <property type="project" value="UniProtKB-EC"/>
</dbReference>
<proteinExistence type="predicted"/>
<feature type="domain" description="Histidine kinase/HSP90-like ATPase" evidence="7">
    <location>
        <begin position="752"/>
        <end position="856"/>
    </location>
</feature>
<dbReference type="SUPFAM" id="SSF55874">
    <property type="entry name" value="ATPase domain of HSP90 chaperone/DNA topoisomerase II/histidine kinase"/>
    <property type="match status" value="2"/>
</dbReference>
<evidence type="ECO:0000256" key="3">
    <source>
        <dbReference type="ARBA" id="ARBA00022679"/>
    </source>
</evidence>
<evidence type="ECO:0000259" key="7">
    <source>
        <dbReference type="Pfam" id="PF02518"/>
    </source>
</evidence>
<dbReference type="Gene3D" id="3.30.565.10">
    <property type="entry name" value="Histidine kinase-like ATPase, C-terminal domain"/>
    <property type="match status" value="2"/>
</dbReference>
<reference evidence="8" key="1">
    <citation type="submission" date="2019-03" db="EMBL/GenBank/DDBJ databases">
        <authorList>
            <consortium name="Pathogen Informatics"/>
        </authorList>
    </citation>
    <scope>NUCLEOTIDE SEQUENCE</scope>
    <source>
        <strain evidence="8">5012STDY7626359</strain>
    </source>
</reference>
<dbReference type="EMBL" id="CAAHDF010000015">
    <property type="protein sequence ID" value="VGM51280.1"/>
    <property type="molecule type" value="Genomic_DNA"/>
</dbReference>
<keyword evidence="5 8" id="KW-0418">Kinase</keyword>
<gene>
    <name evidence="8" type="ORF">SAMEA4873560_04735</name>
</gene>
<dbReference type="InterPro" id="IPR050980">
    <property type="entry name" value="2C_sensor_his_kinase"/>
</dbReference>
<dbReference type="Pfam" id="PF02518">
    <property type="entry name" value="HATPase_c"/>
    <property type="match status" value="1"/>
</dbReference>
<name>A0A486VKF5_KLEPN</name>
<evidence type="ECO:0000256" key="4">
    <source>
        <dbReference type="ARBA" id="ARBA00022741"/>
    </source>
</evidence>
<evidence type="ECO:0000256" key="5">
    <source>
        <dbReference type="ARBA" id="ARBA00022777"/>
    </source>
</evidence>
<dbReference type="InterPro" id="IPR036890">
    <property type="entry name" value="HATPase_C_sf"/>
</dbReference>
<keyword evidence="3" id="KW-0808">Transferase</keyword>
<sequence length="864" mass="99904">MTNNKEFVNFNVSARTARLIGRENVATSDGAIIELVKNTYDADSKYCIVYFDIPYSTIPHIIQEGDFNEILKHALSINLELRDFYIQNKITFEWEIRKYSLPQGASSDEVEQFKKDRAGESETLRGFFGSLTNIYIIDNGEGMSAETIKKNWMTIGTDNKNYEIKSKGGRTKSGAKGIGRFALDRLGRLCVLKTTTENSNGVIWKVDWDSFEQNGKNINEIYATLETPDADNNMDALSILGPKIVEEIKAGLKKRKNPLNLEKTLSTGTIIKISSVRDHWNDLAIKNLKDRLESLVPPSEDTSFQLFLFCSNTAKFNGLLQPEICEDYDYKLEVNLDKKLNLSGRVIRNEFRLEDIPSDFFQSDDTKDLKDKIKLLDFPLSELMPGISDMELSKTGPFSFTLYFMKRTVPNKTDTEKYYQKKIDTNSRSLWLDSYGGIKLFRDNFRVRPYGERGSSSWDWLELGNRVALNPAQVSRHRHWKVSPNNITGVINISRIENPYLEDKSSREGVQENDSFLFFKNIIEKLIKIFEDDRSYFFSELLKFNQKKSTLPSEDEISKRDIEKATQIANEIYQKYKNKNDGSKRKSKKTDNETIATVYLKEKEEKEGLAKELTEMREENSLLRVFASSGVTIASFTHELENLQIKLGSRFDEIKQLIAPLIDEASLSNIYKYDNPYYRLDLFEKEDKKLKQWLQYTLRTIRKDKRNQQYINIADYLENFKTEWSDTLDERCVNLTLQNKSTDYRLKSFEIDLDCIFNNLLINSLDVFIRNEVSSECRNIEISTEKLSDGFHIRYEDSGPGLSKDIVNAQDIFQATYTTKRDKYGKEIGTGMGMWLVKKSLEQYNASCTILPRTPGFSLEIIFP</sequence>
<accession>A0A486VKF5</accession>
<protein>
    <recommendedName>
        <fullName evidence="2">histidine kinase</fullName>
        <ecNumber evidence="2">2.7.13.3</ecNumber>
    </recommendedName>
</protein>
<evidence type="ECO:0000256" key="1">
    <source>
        <dbReference type="ARBA" id="ARBA00000085"/>
    </source>
</evidence>
<dbReference type="AlphaFoldDB" id="A0A486VKF5"/>
<evidence type="ECO:0000313" key="8">
    <source>
        <dbReference type="EMBL" id="VGM51280.1"/>
    </source>
</evidence>
<dbReference type="Pfam" id="PF13589">
    <property type="entry name" value="HATPase_c_3"/>
    <property type="match status" value="1"/>
</dbReference>
<organism evidence="8">
    <name type="scientific">Klebsiella pneumoniae</name>
    <dbReference type="NCBI Taxonomy" id="573"/>
    <lineage>
        <taxon>Bacteria</taxon>
        <taxon>Pseudomonadati</taxon>
        <taxon>Pseudomonadota</taxon>
        <taxon>Gammaproteobacteria</taxon>
        <taxon>Enterobacterales</taxon>
        <taxon>Enterobacteriaceae</taxon>
        <taxon>Klebsiella/Raoultella group</taxon>
        <taxon>Klebsiella</taxon>
        <taxon>Klebsiella pneumoniae complex</taxon>
    </lineage>
</organism>
<dbReference type="PANTHER" id="PTHR44936:SF10">
    <property type="entry name" value="SENSOR PROTEIN RSTB"/>
    <property type="match status" value="1"/>
</dbReference>
<dbReference type="EC" id="2.7.13.3" evidence="2"/>